<evidence type="ECO:0000256" key="5">
    <source>
        <dbReference type="SAM" id="MobiDB-lite"/>
    </source>
</evidence>
<dbReference type="PANTHER" id="PTHR37344:SF1">
    <property type="entry name" value="SMALL INTEGRAL MEMBRANE PROTEIN 5"/>
    <property type="match status" value="1"/>
</dbReference>
<accession>A0A2Y9PR15</accession>
<proteinExistence type="predicted"/>
<dbReference type="CDD" id="cd20254">
    <property type="entry name" value="CASIMO1_SMIM5"/>
    <property type="match status" value="1"/>
</dbReference>
<dbReference type="KEGG" id="dle:111182824"/>
<keyword evidence="4 6" id="KW-0472">Membrane</keyword>
<dbReference type="PANTHER" id="PTHR37344">
    <property type="entry name" value="SMALL INTEGRAL MEMBRANE PROTEIN 5"/>
    <property type="match status" value="1"/>
</dbReference>
<comment type="subcellular location">
    <subcellularLocation>
        <location evidence="1">Membrane</location>
        <topology evidence="1">Single-pass membrane protein</topology>
    </subcellularLocation>
</comment>
<keyword evidence="7" id="KW-1185">Reference proteome</keyword>
<dbReference type="CTD" id="643008"/>
<dbReference type="RefSeq" id="XP_022445312.1">
    <property type="nucleotide sequence ID" value="XM_022589604.2"/>
</dbReference>
<dbReference type="GeneID" id="111182824"/>
<dbReference type="STRING" id="9749.A0A2Y9PR15"/>
<keyword evidence="3 6" id="KW-1133">Transmembrane helix</keyword>
<dbReference type="GO" id="GO:0016020">
    <property type="term" value="C:membrane"/>
    <property type="evidence" value="ECO:0007669"/>
    <property type="project" value="UniProtKB-SubCell"/>
</dbReference>
<dbReference type="InterPro" id="IPR047133">
    <property type="entry name" value="SMIM5"/>
</dbReference>
<organism evidence="7 9">
    <name type="scientific">Delphinapterus leucas</name>
    <name type="common">Beluga whale</name>
    <dbReference type="NCBI Taxonomy" id="9749"/>
    <lineage>
        <taxon>Eukaryota</taxon>
        <taxon>Metazoa</taxon>
        <taxon>Chordata</taxon>
        <taxon>Craniata</taxon>
        <taxon>Vertebrata</taxon>
        <taxon>Euteleostomi</taxon>
        <taxon>Mammalia</taxon>
        <taxon>Eutheria</taxon>
        <taxon>Laurasiatheria</taxon>
        <taxon>Artiodactyla</taxon>
        <taxon>Whippomorpha</taxon>
        <taxon>Cetacea</taxon>
        <taxon>Odontoceti</taxon>
        <taxon>Monodontidae</taxon>
        <taxon>Delphinapterus</taxon>
    </lineage>
</organism>
<dbReference type="AlphaFoldDB" id="A0A2Y9PR15"/>
<evidence type="ECO:0000313" key="9">
    <source>
        <dbReference type="RefSeq" id="XP_022445313.1"/>
    </source>
</evidence>
<dbReference type="InterPro" id="IPR031671">
    <property type="entry name" value="SMIM5/18/22"/>
</dbReference>
<evidence type="ECO:0000256" key="1">
    <source>
        <dbReference type="ARBA" id="ARBA00004167"/>
    </source>
</evidence>
<dbReference type="RefSeq" id="XP_022445313.1">
    <property type="nucleotide sequence ID" value="XM_022589605.2"/>
</dbReference>
<feature type="compositionally biased region" description="Basic and acidic residues" evidence="5">
    <location>
        <begin position="43"/>
        <end position="55"/>
    </location>
</feature>
<feature type="region of interest" description="Disordered" evidence="5">
    <location>
        <begin position="1"/>
        <end position="64"/>
    </location>
</feature>
<name>A0A2Y9PR15_DELLE</name>
<reference evidence="8 9" key="1">
    <citation type="submission" date="2025-04" db="UniProtKB">
        <authorList>
            <consortium name="RefSeq"/>
        </authorList>
    </citation>
    <scope>IDENTIFICATION</scope>
    <source>
        <tissue evidence="8 9">Blood</tissue>
    </source>
</reference>
<evidence type="ECO:0000256" key="3">
    <source>
        <dbReference type="ARBA" id="ARBA00022989"/>
    </source>
</evidence>
<evidence type="ECO:0000256" key="4">
    <source>
        <dbReference type="ARBA" id="ARBA00023136"/>
    </source>
</evidence>
<keyword evidence="2 6" id="KW-0812">Transmembrane</keyword>
<feature type="transmembrane region" description="Helical" evidence="6">
    <location>
        <begin position="140"/>
        <end position="163"/>
    </location>
</feature>
<gene>
    <name evidence="8 9" type="primary">SMIM5</name>
</gene>
<sequence>MGRAGPQGGSPLEQRPHARGRAGSQVRRRGLERMTFKAALRTLRCDGGARSDRPHRPQPPGGECAWLRDEAEAGVGERADSLEAAPWGLQVLSLLCSSGGTPAGTRHNMAASNLALEMRSIGERLLYKLQTLPQAEPVEIVAFSVLVIFTATVLLLLLMAVGYCCCQCCRPKRGGRRALVGPTTPP</sequence>
<dbReference type="Pfam" id="PF15831">
    <property type="entry name" value="SMIM5_18_22"/>
    <property type="match status" value="1"/>
</dbReference>
<protein>
    <submittedName>
        <fullName evidence="8 9">Small integral membrane protein 5 isoform X1</fullName>
    </submittedName>
</protein>
<evidence type="ECO:0000256" key="6">
    <source>
        <dbReference type="SAM" id="Phobius"/>
    </source>
</evidence>
<dbReference type="Proteomes" id="UP000248483">
    <property type="component" value="Unplaced"/>
</dbReference>
<evidence type="ECO:0000313" key="7">
    <source>
        <dbReference type="Proteomes" id="UP000248483"/>
    </source>
</evidence>
<evidence type="ECO:0000256" key="2">
    <source>
        <dbReference type="ARBA" id="ARBA00022692"/>
    </source>
</evidence>
<evidence type="ECO:0000313" key="8">
    <source>
        <dbReference type="RefSeq" id="XP_022445312.1"/>
    </source>
</evidence>